<comment type="caution">
    <text evidence="2">The sequence shown here is derived from an EMBL/GenBank/DDBJ whole genome shotgun (WGS) entry which is preliminary data.</text>
</comment>
<accession>A0A4U1BJB1</accession>
<organism evidence="2 3">
    <name type="scientific">Ferrimonas sediminicola</name>
    <dbReference type="NCBI Taxonomy" id="2569538"/>
    <lineage>
        <taxon>Bacteria</taxon>
        <taxon>Pseudomonadati</taxon>
        <taxon>Pseudomonadota</taxon>
        <taxon>Gammaproteobacteria</taxon>
        <taxon>Alteromonadales</taxon>
        <taxon>Ferrimonadaceae</taxon>
        <taxon>Ferrimonas</taxon>
    </lineage>
</organism>
<evidence type="ECO:0000256" key="1">
    <source>
        <dbReference type="SAM" id="Phobius"/>
    </source>
</evidence>
<feature type="transmembrane region" description="Helical" evidence="1">
    <location>
        <begin position="21"/>
        <end position="39"/>
    </location>
</feature>
<dbReference type="InterPro" id="IPR046703">
    <property type="entry name" value="DUF6776"/>
</dbReference>
<dbReference type="RefSeq" id="WP_136851138.1">
    <property type="nucleotide sequence ID" value="NZ_SWCI01000001.1"/>
</dbReference>
<reference evidence="2 3" key="1">
    <citation type="submission" date="2019-04" db="EMBL/GenBank/DDBJ databases">
        <authorList>
            <person name="Hwang J.C."/>
        </authorList>
    </citation>
    <scope>NUCLEOTIDE SEQUENCE [LARGE SCALE GENOMIC DNA]</scope>
    <source>
        <strain evidence="2 3">IMCC35001</strain>
    </source>
</reference>
<protein>
    <submittedName>
        <fullName evidence="2">Uncharacterized protein</fullName>
    </submittedName>
</protein>
<dbReference type="Pfam" id="PF20567">
    <property type="entry name" value="DUF6776"/>
    <property type="match status" value="1"/>
</dbReference>
<dbReference type="AlphaFoldDB" id="A0A4U1BJB1"/>
<evidence type="ECO:0000313" key="2">
    <source>
        <dbReference type="EMBL" id="TKB51509.1"/>
    </source>
</evidence>
<keyword evidence="1" id="KW-0812">Transmembrane</keyword>
<evidence type="ECO:0000313" key="3">
    <source>
        <dbReference type="Proteomes" id="UP000305674"/>
    </source>
</evidence>
<gene>
    <name evidence="2" type="ORF">FCL40_02855</name>
</gene>
<keyword evidence="1" id="KW-1133">Transmembrane helix</keyword>
<keyword evidence="3" id="KW-1185">Reference proteome</keyword>
<keyword evidence="1" id="KW-0472">Membrane</keyword>
<dbReference type="Proteomes" id="UP000305674">
    <property type="component" value="Unassembled WGS sequence"/>
</dbReference>
<dbReference type="EMBL" id="SWCI01000001">
    <property type="protein sequence ID" value="TKB51509.1"/>
    <property type="molecule type" value="Genomic_DNA"/>
</dbReference>
<dbReference type="OrthoDB" id="7056878at2"/>
<name>A0A4U1BJB1_9GAMM</name>
<sequence length="252" mass="28324">MQNWKHRWHALKHYEQQFHPRGLVLLLILGLAVSFGYLLSLPQQLMQGGLRNELQAQISLQQERIRSLIESGAALEIDLQTERQSQADTVAMMATLQGQVDRLNTELIFYRNIMAPEKSADGVVIHELAMEQIGDSDHYRYKLVLTQQKKRRGFSKGRVAVSLQGSRNGKPVTYSLTDLGVEAKTLSFSFRYFQELEGAYRLPEGFVADQVQVRVSLSGSSKGGTTEQVYPFLELTGVGFEEETSAANGEKT</sequence>
<proteinExistence type="predicted"/>